<evidence type="ECO:0000259" key="2">
    <source>
        <dbReference type="Pfam" id="PF07786"/>
    </source>
</evidence>
<feature type="transmembrane region" description="Helical" evidence="1">
    <location>
        <begin position="158"/>
        <end position="177"/>
    </location>
</feature>
<feature type="transmembrane region" description="Helical" evidence="1">
    <location>
        <begin position="197"/>
        <end position="218"/>
    </location>
</feature>
<dbReference type="Pfam" id="PF07786">
    <property type="entry name" value="HGSNAT_cat"/>
    <property type="match status" value="1"/>
</dbReference>
<proteinExistence type="predicted"/>
<feature type="transmembrane region" description="Helical" evidence="1">
    <location>
        <begin position="126"/>
        <end position="146"/>
    </location>
</feature>
<dbReference type="EMBL" id="PDEQ01000011">
    <property type="protein sequence ID" value="PEN11186.1"/>
    <property type="molecule type" value="Genomic_DNA"/>
</dbReference>
<dbReference type="InterPro" id="IPR012429">
    <property type="entry name" value="HGSNAT_cat"/>
</dbReference>
<dbReference type="RefSeq" id="WP_098078714.1">
    <property type="nucleotide sequence ID" value="NZ_PDEQ01000011.1"/>
</dbReference>
<dbReference type="AlphaFoldDB" id="A0A2A8CTS8"/>
<feature type="transmembrane region" description="Helical" evidence="1">
    <location>
        <begin position="340"/>
        <end position="360"/>
    </location>
</feature>
<feature type="transmembrane region" description="Helical" evidence="1">
    <location>
        <begin position="230"/>
        <end position="249"/>
    </location>
</feature>
<dbReference type="Proteomes" id="UP000220102">
    <property type="component" value="Unassembled WGS sequence"/>
</dbReference>
<dbReference type="OrthoDB" id="1418407at2"/>
<protein>
    <recommendedName>
        <fullName evidence="2">Heparan-alpha-glucosaminide N-acetyltransferase catalytic domain-containing protein</fullName>
    </recommendedName>
</protein>
<feature type="transmembrane region" description="Helical" evidence="1">
    <location>
        <begin position="53"/>
        <end position="76"/>
    </location>
</feature>
<feature type="transmembrane region" description="Helical" evidence="1">
    <location>
        <begin position="88"/>
        <end position="106"/>
    </location>
</feature>
<sequence length="386" mass="41826">MCSGDEETGDTSPPARYRSLDAFRGVAVVLMFNAHVVNTTLRPGLQEGLLFRIVDLINGLVAPVFLLTAGLVFALATPPSSTDRIATVKGWGKQLLLIWVIGYLLRAPGLMPESWHHAGAQDWDRFLKVDILHCIALSWVVLLSAYVTIRSAATRRRVLGGLCIGIVAATPVLWSVSFPSVIPVALANYVTAEYESLFPFFPWGAYVLAGTVAGRALISADRRNVARQHMRRLLLVGGVGGLSLGLLAFNGHRLWPGVGWDGDPVVIAAYLLLSLATMALFYLALEPTQSGQAQPQDPGWLEIVGQESLLLYVAHLLVLYRLGWNEHTLASTFGNALGPWGVIALFIALSIAMAGLALGWQRTKENRSLRVWVQVIGLTIAAYALA</sequence>
<feature type="transmembrane region" description="Helical" evidence="1">
    <location>
        <begin position="265"/>
        <end position="285"/>
    </location>
</feature>
<feature type="transmembrane region" description="Helical" evidence="1">
    <location>
        <begin position="300"/>
        <end position="320"/>
    </location>
</feature>
<feature type="domain" description="Heparan-alpha-glucosaminide N-acetyltransferase catalytic" evidence="2">
    <location>
        <begin position="16"/>
        <end position="230"/>
    </location>
</feature>
<evidence type="ECO:0000313" key="4">
    <source>
        <dbReference type="Proteomes" id="UP000220102"/>
    </source>
</evidence>
<keyword evidence="1" id="KW-1133">Transmembrane helix</keyword>
<keyword evidence="4" id="KW-1185">Reference proteome</keyword>
<keyword evidence="1" id="KW-0472">Membrane</keyword>
<organism evidence="3 4">
    <name type="scientific">Longibacter salinarum</name>
    <dbReference type="NCBI Taxonomy" id="1850348"/>
    <lineage>
        <taxon>Bacteria</taxon>
        <taxon>Pseudomonadati</taxon>
        <taxon>Rhodothermota</taxon>
        <taxon>Rhodothermia</taxon>
        <taxon>Rhodothermales</taxon>
        <taxon>Salisaetaceae</taxon>
        <taxon>Longibacter</taxon>
    </lineage>
</organism>
<name>A0A2A8CTS8_9BACT</name>
<accession>A0A2A8CTS8</accession>
<evidence type="ECO:0000256" key="1">
    <source>
        <dbReference type="SAM" id="Phobius"/>
    </source>
</evidence>
<keyword evidence="1" id="KW-0812">Transmembrane</keyword>
<evidence type="ECO:0000313" key="3">
    <source>
        <dbReference type="EMBL" id="PEN11186.1"/>
    </source>
</evidence>
<gene>
    <name evidence="3" type="ORF">CRI94_16490</name>
</gene>
<comment type="caution">
    <text evidence="3">The sequence shown here is derived from an EMBL/GenBank/DDBJ whole genome shotgun (WGS) entry which is preliminary data.</text>
</comment>
<reference evidence="3 4" key="1">
    <citation type="submission" date="2017-10" db="EMBL/GenBank/DDBJ databases">
        <title>Draft genome of Longibacter Salinarum.</title>
        <authorList>
            <person name="Goh K.M."/>
            <person name="Shamsir M.S."/>
            <person name="Lim S.W."/>
        </authorList>
    </citation>
    <scope>NUCLEOTIDE SEQUENCE [LARGE SCALE GENOMIC DNA]</scope>
    <source>
        <strain evidence="3 4">KCTC 52045</strain>
    </source>
</reference>